<dbReference type="HOGENOM" id="CLU_013524_5_1_11"/>
<dbReference type="KEGG" id="kse:Ksed_03930"/>
<evidence type="ECO:0000259" key="7">
    <source>
        <dbReference type="Pfam" id="PF02781"/>
    </source>
</evidence>
<evidence type="ECO:0000256" key="1">
    <source>
        <dbReference type="ARBA" id="ARBA00004937"/>
    </source>
</evidence>
<keyword evidence="4" id="KW-0560">Oxidoreductase</keyword>
<dbReference type="Pfam" id="PF00479">
    <property type="entry name" value="G6PD_N"/>
    <property type="match status" value="1"/>
</dbReference>
<dbReference type="eggNOG" id="COG0364">
    <property type="taxonomic scope" value="Bacteria"/>
</dbReference>
<dbReference type="Proteomes" id="UP000006666">
    <property type="component" value="Chromosome"/>
</dbReference>
<dbReference type="InterPro" id="IPR001282">
    <property type="entry name" value="G6P_DH"/>
</dbReference>
<dbReference type="PRINTS" id="PR00079">
    <property type="entry name" value="G6PDHDRGNASE"/>
</dbReference>
<evidence type="ECO:0000259" key="6">
    <source>
        <dbReference type="Pfam" id="PF00479"/>
    </source>
</evidence>
<name>C7NK81_KYTSD</name>
<dbReference type="InterPro" id="IPR022675">
    <property type="entry name" value="G6P_DH_C"/>
</dbReference>
<dbReference type="GO" id="GO:0009051">
    <property type="term" value="P:pentose-phosphate shunt, oxidative branch"/>
    <property type="evidence" value="ECO:0007669"/>
    <property type="project" value="TreeGrafter"/>
</dbReference>
<sequence>MSAPSSPAHPTLVILGASGDLTQRLLLPGIGTLLATQPERGLTLIGVDREDRGAEWAELVRTRLEEQEVPAATVERVLADLRFEQVDLLQGTQLADLVGGLEGPVVLYFALPPAVTMAACEQLRGADLPSDLRLALEKPFAEGAESAAEFNAQLLQLVPENQIFRVDHFLGVATLLNFIGMRFSNRILEKVWNAEDIAMVEITYDEDLALEGRAGYYDTAGALRDMLQSHLLQVLAIVAMEPPARIDADELRDLKAHVLNATRLWGDDPVVASRRARYTAGVIGDREVPDYTAEEGVDPSRGTETLAQVVVEVQTNRWTGVPFVLRSGKALGEKAKEVRITFRDVRHLPAGLTGQQGPDQLVVSLKPGPVELHLTMNATDPTRIEQKVLTTTVGEPELLPYGEVLAGILDGDPLLTVRGDNAVQSWRIIEQVLGAWECDEVPLEEYAAGSAGPAGWDVGPEGPARR</sequence>
<reference evidence="8 9" key="1">
    <citation type="journal article" date="2009" name="Stand. Genomic Sci.">
        <title>Complete genome sequence of Kytococcus sedentarius type strain (541).</title>
        <authorList>
            <person name="Sims D."/>
            <person name="Brettin T."/>
            <person name="Detter J.C."/>
            <person name="Han C."/>
            <person name="Lapidus A."/>
            <person name="Copeland A."/>
            <person name="Glavina Del Rio T."/>
            <person name="Nolan M."/>
            <person name="Chen F."/>
            <person name="Lucas S."/>
            <person name="Tice H."/>
            <person name="Cheng J.F."/>
            <person name="Bruce D."/>
            <person name="Goodwin L."/>
            <person name="Pitluck S."/>
            <person name="Ovchinnikova G."/>
            <person name="Pati A."/>
            <person name="Ivanova N."/>
            <person name="Mavrommatis K."/>
            <person name="Chen A."/>
            <person name="Palaniappan K."/>
            <person name="D'haeseleer P."/>
            <person name="Chain P."/>
            <person name="Bristow J."/>
            <person name="Eisen J.A."/>
            <person name="Markowitz V."/>
            <person name="Hugenholtz P."/>
            <person name="Schneider S."/>
            <person name="Goker M."/>
            <person name="Pukall R."/>
            <person name="Kyrpides N.C."/>
            <person name="Klenk H.P."/>
        </authorList>
    </citation>
    <scope>NUCLEOTIDE SEQUENCE [LARGE SCALE GENOMIC DNA]</scope>
    <source>
        <strain evidence="9">ATCC 14392 / DSM 20547 / JCM 11482 / CCUG 33030 / NBRC 15357 / NCTC 11040 / CCM 314 / 541</strain>
    </source>
</reference>
<evidence type="ECO:0000256" key="3">
    <source>
        <dbReference type="ARBA" id="ARBA00022857"/>
    </source>
</evidence>
<dbReference type="GO" id="GO:0006006">
    <property type="term" value="P:glucose metabolic process"/>
    <property type="evidence" value="ECO:0007669"/>
    <property type="project" value="UniProtKB-KW"/>
</dbReference>
<evidence type="ECO:0000256" key="4">
    <source>
        <dbReference type="ARBA" id="ARBA00023002"/>
    </source>
</evidence>
<dbReference type="STRING" id="478801.Ksed_03930"/>
<dbReference type="PIRSF" id="PIRSF000110">
    <property type="entry name" value="G6PD"/>
    <property type="match status" value="1"/>
</dbReference>
<dbReference type="PANTHER" id="PTHR23429:SF0">
    <property type="entry name" value="GLUCOSE-6-PHOSPHATE 1-DEHYDROGENASE"/>
    <property type="match status" value="1"/>
</dbReference>
<feature type="domain" description="Glucose-6-phosphate dehydrogenase NAD-binding" evidence="6">
    <location>
        <begin position="13"/>
        <end position="177"/>
    </location>
</feature>
<keyword evidence="9" id="KW-1185">Reference proteome</keyword>
<dbReference type="Gene3D" id="3.30.360.10">
    <property type="entry name" value="Dihydrodipicolinate Reductase, domain 2"/>
    <property type="match status" value="1"/>
</dbReference>
<dbReference type="InterPro" id="IPR036291">
    <property type="entry name" value="NAD(P)-bd_dom_sf"/>
</dbReference>
<dbReference type="GO" id="GO:0004345">
    <property type="term" value="F:glucose-6-phosphate dehydrogenase activity"/>
    <property type="evidence" value="ECO:0007669"/>
    <property type="project" value="InterPro"/>
</dbReference>
<dbReference type="GO" id="GO:0005829">
    <property type="term" value="C:cytosol"/>
    <property type="evidence" value="ECO:0007669"/>
    <property type="project" value="TreeGrafter"/>
</dbReference>
<gene>
    <name evidence="8" type="ordered locus">Ksed_03930</name>
</gene>
<feature type="domain" description="Glucose-6-phosphate dehydrogenase C-terminal" evidence="7">
    <location>
        <begin position="181"/>
        <end position="455"/>
    </location>
</feature>
<evidence type="ECO:0000256" key="5">
    <source>
        <dbReference type="ARBA" id="ARBA00023277"/>
    </source>
</evidence>
<evidence type="ECO:0000313" key="9">
    <source>
        <dbReference type="Proteomes" id="UP000006666"/>
    </source>
</evidence>
<dbReference type="NCBIfam" id="NF009492">
    <property type="entry name" value="PRK12853.1-3"/>
    <property type="match status" value="1"/>
</dbReference>
<dbReference type="Gene3D" id="3.40.50.720">
    <property type="entry name" value="NAD(P)-binding Rossmann-like Domain"/>
    <property type="match status" value="1"/>
</dbReference>
<keyword evidence="2" id="KW-0313">Glucose metabolism</keyword>
<dbReference type="RefSeq" id="WP_012801886.1">
    <property type="nucleotide sequence ID" value="NC_013169.1"/>
</dbReference>
<organism evidence="8 9">
    <name type="scientific">Kytococcus sedentarius (strain ATCC 14392 / DSM 20547 / JCM 11482 / CCUG 33030 / NBRC 15357 / NCTC 11040 / CCM 314 / 541)</name>
    <name type="common">Micrococcus sedentarius</name>
    <dbReference type="NCBI Taxonomy" id="478801"/>
    <lineage>
        <taxon>Bacteria</taxon>
        <taxon>Bacillati</taxon>
        <taxon>Actinomycetota</taxon>
        <taxon>Actinomycetes</taxon>
        <taxon>Micrococcales</taxon>
        <taxon>Kytococcaceae</taxon>
        <taxon>Kytococcus</taxon>
    </lineage>
</organism>
<dbReference type="InterPro" id="IPR022674">
    <property type="entry name" value="G6P_DH_NAD-bd"/>
</dbReference>
<dbReference type="Pfam" id="PF02781">
    <property type="entry name" value="G6PD_C"/>
    <property type="match status" value="1"/>
</dbReference>
<keyword evidence="3" id="KW-0521">NADP</keyword>
<evidence type="ECO:0000313" key="8">
    <source>
        <dbReference type="EMBL" id="ACV05468.1"/>
    </source>
</evidence>
<proteinExistence type="predicted"/>
<comment type="pathway">
    <text evidence="1">Carbohydrate degradation; pentose phosphate pathway; D-ribulose 5-phosphate from D-glucose 6-phosphate (oxidative stage): step 1/3.</text>
</comment>
<protein>
    <submittedName>
        <fullName evidence="8">Glucose-6-phosphate 1-dehydrogenase</fullName>
    </submittedName>
</protein>
<evidence type="ECO:0000256" key="2">
    <source>
        <dbReference type="ARBA" id="ARBA00022526"/>
    </source>
</evidence>
<dbReference type="SUPFAM" id="SSF51735">
    <property type="entry name" value="NAD(P)-binding Rossmann-fold domains"/>
    <property type="match status" value="1"/>
</dbReference>
<dbReference type="SUPFAM" id="SSF55347">
    <property type="entry name" value="Glyceraldehyde-3-phosphate dehydrogenase-like, C-terminal domain"/>
    <property type="match status" value="1"/>
</dbReference>
<keyword evidence="5" id="KW-0119">Carbohydrate metabolism</keyword>
<dbReference type="AlphaFoldDB" id="C7NK81"/>
<accession>C7NK81</accession>
<dbReference type="EMBL" id="CP001686">
    <property type="protein sequence ID" value="ACV05468.1"/>
    <property type="molecule type" value="Genomic_DNA"/>
</dbReference>
<dbReference type="GO" id="GO:0050661">
    <property type="term" value="F:NADP binding"/>
    <property type="evidence" value="ECO:0007669"/>
    <property type="project" value="InterPro"/>
</dbReference>
<dbReference type="PANTHER" id="PTHR23429">
    <property type="entry name" value="GLUCOSE-6-PHOSPHATE 1-DEHYDROGENASE G6PD"/>
    <property type="match status" value="1"/>
</dbReference>